<evidence type="ECO:0000256" key="10">
    <source>
        <dbReference type="ARBA" id="ARBA00023286"/>
    </source>
</evidence>
<evidence type="ECO:0000256" key="4">
    <source>
        <dbReference type="ARBA" id="ARBA00022692"/>
    </source>
</evidence>
<name>A0A3P6UFJ7_DIBLA</name>
<keyword evidence="8" id="KW-0675">Receptor</keyword>
<feature type="binding site" evidence="12">
    <location>
        <position position="501"/>
    </location>
    <ligand>
        <name>L-glutamate</name>
        <dbReference type="ChEBI" id="CHEBI:29985"/>
    </ligand>
</feature>
<keyword evidence="3" id="KW-1003">Cell membrane</keyword>
<evidence type="ECO:0000256" key="12">
    <source>
        <dbReference type="PIRSR" id="PIRSR601508-1"/>
    </source>
</evidence>
<evidence type="ECO:0000256" key="6">
    <source>
        <dbReference type="ARBA" id="ARBA00023065"/>
    </source>
</evidence>
<keyword evidence="9" id="KW-0325">Glycoprotein</keyword>
<keyword evidence="5 14" id="KW-1133">Transmembrane helix</keyword>
<dbReference type="SMART" id="SM00079">
    <property type="entry name" value="PBPe"/>
    <property type="match status" value="1"/>
</dbReference>
<dbReference type="SMART" id="SM00918">
    <property type="entry name" value="Lig_chan-Glu_bd"/>
    <property type="match status" value="1"/>
</dbReference>
<dbReference type="EMBL" id="UYRU01042783">
    <property type="protein sequence ID" value="VDK77848.1"/>
    <property type="molecule type" value="Genomic_DNA"/>
</dbReference>
<evidence type="ECO:0000256" key="8">
    <source>
        <dbReference type="ARBA" id="ARBA00023170"/>
    </source>
</evidence>
<feature type="transmembrane region" description="Helical" evidence="14">
    <location>
        <begin position="583"/>
        <end position="611"/>
    </location>
</feature>
<evidence type="ECO:0000256" key="9">
    <source>
        <dbReference type="ARBA" id="ARBA00023180"/>
    </source>
</evidence>
<feature type="domain" description="Ionotropic glutamate receptor C-terminal" evidence="15">
    <location>
        <begin position="185"/>
        <end position="564"/>
    </location>
</feature>
<proteinExistence type="predicted"/>
<dbReference type="Gene3D" id="3.40.190.10">
    <property type="entry name" value="Periplasmic binding protein-like II"/>
    <property type="match status" value="3"/>
</dbReference>
<organism evidence="17 18">
    <name type="scientific">Dibothriocephalus latus</name>
    <name type="common">Fish tapeworm</name>
    <name type="synonym">Diphyllobothrium latum</name>
    <dbReference type="NCBI Taxonomy" id="60516"/>
    <lineage>
        <taxon>Eukaryota</taxon>
        <taxon>Metazoa</taxon>
        <taxon>Spiralia</taxon>
        <taxon>Lophotrochozoa</taxon>
        <taxon>Platyhelminthes</taxon>
        <taxon>Cestoda</taxon>
        <taxon>Eucestoda</taxon>
        <taxon>Diphyllobothriidea</taxon>
        <taxon>Diphyllobothriidae</taxon>
        <taxon>Dibothriocephalus</taxon>
    </lineage>
</organism>
<protein>
    <recommendedName>
        <fullName evidence="19">Ionotropic glutamate receptor C-terminal domain-containing protein</fullName>
    </recommendedName>
</protein>
<keyword evidence="18" id="KW-1185">Reference proteome</keyword>
<accession>A0A3P6UFJ7</accession>
<evidence type="ECO:0000313" key="17">
    <source>
        <dbReference type="EMBL" id="VDK77848.1"/>
    </source>
</evidence>
<dbReference type="GO" id="GO:0005886">
    <property type="term" value="C:plasma membrane"/>
    <property type="evidence" value="ECO:0007669"/>
    <property type="project" value="UniProtKB-SubCell"/>
</dbReference>
<evidence type="ECO:0000256" key="1">
    <source>
        <dbReference type="ARBA" id="ARBA00004651"/>
    </source>
</evidence>
<dbReference type="Gene3D" id="1.10.287.70">
    <property type="match status" value="1"/>
</dbReference>
<evidence type="ECO:0000259" key="16">
    <source>
        <dbReference type="SMART" id="SM00918"/>
    </source>
</evidence>
<dbReference type="PANTHER" id="PTHR18966">
    <property type="entry name" value="IONOTROPIC GLUTAMATE RECEPTOR"/>
    <property type="match status" value="1"/>
</dbReference>
<keyword evidence="4 14" id="KW-0812">Transmembrane</keyword>
<feature type="transmembrane region" description="Helical" evidence="14">
    <location>
        <begin position="371"/>
        <end position="395"/>
    </location>
</feature>
<evidence type="ECO:0000256" key="2">
    <source>
        <dbReference type="ARBA" id="ARBA00022448"/>
    </source>
</evidence>
<evidence type="ECO:0000256" key="7">
    <source>
        <dbReference type="ARBA" id="ARBA00023136"/>
    </source>
</evidence>
<evidence type="ECO:0000256" key="14">
    <source>
        <dbReference type="SAM" id="Phobius"/>
    </source>
</evidence>
<comment type="subcellular location">
    <subcellularLocation>
        <location evidence="1">Cell membrane</location>
        <topology evidence="1">Multi-pass membrane protein</topology>
    </subcellularLocation>
</comment>
<evidence type="ECO:0000256" key="5">
    <source>
        <dbReference type="ARBA" id="ARBA00022989"/>
    </source>
</evidence>
<dbReference type="Pfam" id="PF00060">
    <property type="entry name" value="Lig_chan"/>
    <property type="match status" value="1"/>
</dbReference>
<keyword evidence="2" id="KW-0813">Transport</keyword>
<dbReference type="InterPro" id="IPR001320">
    <property type="entry name" value="Iontro_rcpt_C"/>
</dbReference>
<dbReference type="InterPro" id="IPR019594">
    <property type="entry name" value="Glu/Gly-bd"/>
</dbReference>
<dbReference type="PRINTS" id="PR00177">
    <property type="entry name" value="NMDARECEPTOR"/>
</dbReference>
<evidence type="ECO:0000256" key="11">
    <source>
        <dbReference type="ARBA" id="ARBA00023303"/>
    </source>
</evidence>
<gene>
    <name evidence="17" type="ORF">DILT_LOCUS2893</name>
</gene>
<sequence>MRNCAEIVSTSLQSYLAAELSAAQFFCISRTGNRTSRHLLGRIIEAVGPAWLHLTESERLQTIFSYEAIFSATEVLQNLIFRNEWDTRRPKDPCSVENPSRNETSYMYTFAEEVRRLPARKGVITGIDFAGTYFSDTAEFLLNACPKESIQSGRGCDNQLALYAFPSGNMSVIGNLQPFLPNERRIRVTIFEEPPFVLYENGTYVGFLVELLDTLAERLNFSYVLLPLSKPEYGTELPNGTWTGRADIALVPMSITSDRAKVVDFTFPYFDVVGLIMVQRDHSSETGSMFFFMTVFSKWVWLASLVSVIVVGCMLALLDRLSPYSFRNTRTLQAGGPPGLVFNLQEALWLVIGSAMQLGQNLNPRAPSTRILLAGFWLFVTIMLAMFSANLSAFLTVAGFDARASNLWQLSQGTDIKFTVQKGSPGETYFARLAASEQALFQQWKQLTLHKDRTSSTYCVWQYPIQEVYSELFRSMLSVGLTTSTEQSLQRLQEDWMVFMETPLMQYYTNKYCNLETVGDQLGSWTYGLVLQKSFPLKDALDSALLDLQTEQVLEMLKQKWLSYGAVHCPPPNKDPGFRPDQIAGVFIVLCVGYVLSLVALLVEFLIAWLLRKYAIRLVSRTRKMVNCLERERESKLGFCFFLNDQHFG</sequence>
<feature type="transmembrane region" description="Helical" evidence="14">
    <location>
        <begin position="338"/>
        <end position="359"/>
    </location>
</feature>
<feature type="binding site" evidence="12">
    <location>
        <position position="259"/>
    </location>
    <ligand>
        <name>L-glutamate</name>
        <dbReference type="ChEBI" id="CHEBI:29985"/>
    </ligand>
</feature>
<feature type="disulfide bond" evidence="13">
    <location>
        <begin position="513"/>
        <end position="569"/>
    </location>
</feature>
<evidence type="ECO:0000313" key="18">
    <source>
        <dbReference type="Proteomes" id="UP000281553"/>
    </source>
</evidence>
<feature type="binding site" evidence="12">
    <location>
        <position position="252"/>
    </location>
    <ligand>
        <name>L-glutamate</name>
        <dbReference type="ChEBI" id="CHEBI:29985"/>
    </ligand>
</feature>
<evidence type="ECO:0000259" key="15">
    <source>
        <dbReference type="SMART" id="SM00079"/>
    </source>
</evidence>
<evidence type="ECO:0008006" key="19">
    <source>
        <dbReference type="Google" id="ProtNLM"/>
    </source>
</evidence>
<dbReference type="GO" id="GO:0015276">
    <property type="term" value="F:ligand-gated monoatomic ion channel activity"/>
    <property type="evidence" value="ECO:0007669"/>
    <property type="project" value="InterPro"/>
</dbReference>
<evidence type="ECO:0000256" key="3">
    <source>
        <dbReference type="ARBA" id="ARBA00022475"/>
    </source>
</evidence>
<keyword evidence="11" id="KW-0407">Ion channel</keyword>
<feature type="domain" description="Ionotropic glutamate receptor L-glutamate and glycine-binding" evidence="16">
    <location>
        <begin position="195"/>
        <end position="245"/>
    </location>
</feature>
<dbReference type="InterPro" id="IPR015683">
    <property type="entry name" value="Ionotropic_Glu_rcpt"/>
</dbReference>
<feature type="binding site" evidence="12">
    <location>
        <position position="254"/>
    </location>
    <ligand>
        <name>L-glutamate</name>
        <dbReference type="ChEBI" id="CHEBI:29985"/>
    </ligand>
</feature>
<dbReference type="AlphaFoldDB" id="A0A3P6UFJ7"/>
<dbReference type="GO" id="GO:0038023">
    <property type="term" value="F:signaling receptor activity"/>
    <property type="evidence" value="ECO:0007669"/>
    <property type="project" value="InterPro"/>
</dbReference>
<dbReference type="Pfam" id="PF10613">
    <property type="entry name" value="Lig_chan-Glu_bd"/>
    <property type="match status" value="1"/>
</dbReference>
<dbReference type="InterPro" id="IPR001508">
    <property type="entry name" value="Iono_Glu_rcpt_met"/>
</dbReference>
<feature type="transmembrane region" description="Helical" evidence="14">
    <location>
        <begin position="299"/>
        <end position="318"/>
    </location>
</feature>
<dbReference type="OrthoDB" id="5984008at2759"/>
<dbReference type="SUPFAM" id="SSF53850">
    <property type="entry name" value="Periplasmic binding protein-like II"/>
    <property type="match status" value="1"/>
</dbReference>
<keyword evidence="7 14" id="KW-0472">Membrane</keyword>
<dbReference type="Proteomes" id="UP000281553">
    <property type="component" value="Unassembled WGS sequence"/>
</dbReference>
<reference evidence="17 18" key="1">
    <citation type="submission" date="2018-11" db="EMBL/GenBank/DDBJ databases">
        <authorList>
            <consortium name="Pathogen Informatics"/>
        </authorList>
    </citation>
    <scope>NUCLEOTIDE SEQUENCE [LARGE SCALE GENOMIC DNA]</scope>
</reference>
<keyword evidence="6" id="KW-0406">Ion transport</keyword>
<keyword evidence="13" id="KW-1015">Disulfide bond</keyword>
<evidence type="ECO:0000256" key="13">
    <source>
        <dbReference type="PIRSR" id="PIRSR601508-3"/>
    </source>
</evidence>
<keyword evidence="10" id="KW-1071">Ligand-gated ion channel</keyword>